<proteinExistence type="inferred from homology"/>
<gene>
    <name evidence="9" type="ORF">FWILDA_LOCUS10134</name>
</gene>
<dbReference type="Proteomes" id="UP001153678">
    <property type="component" value="Unassembled WGS sequence"/>
</dbReference>
<comment type="similarity">
    <text evidence="2">Belongs to the THOC2 family.</text>
</comment>
<feature type="compositionally biased region" description="Low complexity" evidence="5">
    <location>
        <begin position="1149"/>
        <end position="1168"/>
    </location>
</feature>
<dbReference type="Pfam" id="PF16134">
    <property type="entry name" value="THOC2_N"/>
    <property type="match status" value="2"/>
</dbReference>
<dbReference type="GO" id="GO:0006397">
    <property type="term" value="P:mRNA processing"/>
    <property type="evidence" value="ECO:0007669"/>
    <property type="project" value="InterPro"/>
</dbReference>
<dbReference type="GO" id="GO:0000445">
    <property type="term" value="C:THO complex part of transcription export complex"/>
    <property type="evidence" value="ECO:0007669"/>
    <property type="project" value="TreeGrafter"/>
</dbReference>
<feature type="region of interest" description="Disordered" evidence="5">
    <location>
        <begin position="1136"/>
        <end position="1248"/>
    </location>
</feature>
<evidence type="ECO:0000259" key="7">
    <source>
        <dbReference type="Pfam" id="PF11732"/>
    </source>
</evidence>
<dbReference type="OrthoDB" id="29024at2759"/>
<feature type="domain" description="THO complex subunit 2 N-terminal" evidence="8">
    <location>
        <begin position="19"/>
        <end position="289"/>
    </location>
</feature>
<evidence type="ECO:0000259" key="8">
    <source>
        <dbReference type="Pfam" id="PF16134"/>
    </source>
</evidence>
<keyword evidence="10" id="KW-1185">Reference proteome</keyword>
<comment type="caution">
    <text evidence="9">The sequence shown here is derived from an EMBL/GenBank/DDBJ whole genome shotgun (WGS) entry which is preliminary data.</text>
</comment>
<comment type="subcellular location">
    <subcellularLocation>
        <location evidence="1">Nucleus</location>
    </subcellularLocation>
</comment>
<organism evidence="9 10">
    <name type="scientific">Funneliformis geosporum</name>
    <dbReference type="NCBI Taxonomy" id="1117311"/>
    <lineage>
        <taxon>Eukaryota</taxon>
        <taxon>Fungi</taxon>
        <taxon>Fungi incertae sedis</taxon>
        <taxon>Mucoromycota</taxon>
        <taxon>Glomeromycotina</taxon>
        <taxon>Glomeromycetes</taxon>
        <taxon>Glomerales</taxon>
        <taxon>Glomeraceae</taxon>
        <taxon>Funneliformis</taxon>
    </lineage>
</organism>
<feature type="compositionally biased region" description="Basic and acidic residues" evidence="5">
    <location>
        <begin position="1271"/>
        <end position="1327"/>
    </location>
</feature>
<dbReference type="GO" id="GO:0003729">
    <property type="term" value="F:mRNA binding"/>
    <property type="evidence" value="ECO:0007669"/>
    <property type="project" value="TreeGrafter"/>
</dbReference>
<dbReference type="InterPro" id="IPR021418">
    <property type="entry name" value="THO_THOC2_C"/>
</dbReference>
<dbReference type="PANTHER" id="PTHR21597:SF0">
    <property type="entry name" value="THO COMPLEX SUBUNIT 2"/>
    <property type="match status" value="1"/>
</dbReference>
<feature type="compositionally biased region" description="Basic and acidic residues" evidence="5">
    <location>
        <begin position="1336"/>
        <end position="1441"/>
    </location>
</feature>
<feature type="compositionally biased region" description="Polar residues" evidence="5">
    <location>
        <begin position="1136"/>
        <end position="1148"/>
    </location>
</feature>
<protein>
    <recommendedName>
        <fullName evidence="3">THO complex subunit 2</fullName>
    </recommendedName>
</protein>
<dbReference type="InterPro" id="IPR032302">
    <property type="entry name" value="THOC2_N"/>
</dbReference>
<feature type="compositionally biased region" description="Polar residues" evidence="5">
    <location>
        <begin position="1201"/>
        <end position="1211"/>
    </location>
</feature>
<evidence type="ECO:0000256" key="1">
    <source>
        <dbReference type="ARBA" id="ARBA00004123"/>
    </source>
</evidence>
<name>A0A9W4SU50_9GLOM</name>
<feature type="region of interest" description="Disordered" evidence="5">
    <location>
        <begin position="1271"/>
        <end position="1464"/>
    </location>
</feature>
<dbReference type="PANTHER" id="PTHR21597">
    <property type="entry name" value="THO2 PROTEIN"/>
    <property type="match status" value="1"/>
</dbReference>
<evidence type="ECO:0000256" key="4">
    <source>
        <dbReference type="ARBA" id="ARBA00023242"/>
    </source>
</evidence>
<feature type="compositionally biased region" description="Basic and acidic residues" evidence="5">
    <location>
        <begin position="1449"/>
        <end position="1464"/>
    </location>
</feature>
<dbReference type="Pfam" id="PF11732">
    <property type="entry name" value="Thoc2"/>
    <property type="match status" value="1"/>
</dbReference>
<feature type="domain" description="THO complex subunit 2 N-terminal" evidence="8">
    <location>
        <begin position="368"/>
        <end position="517"/>
    </location>
</feature>
<accession>A0A9W4SU50</accession>
<evidence type="ECO:0000256" key="3">
    <source>
        <dbReference type="ARBA" id="ARBA00019596"/>
    </source>
</evidence>
<evidence type="ECO:0000313" key="9">
    <source>
        <dbReference type="EMBL" id="CAI2181535.1"/>
    </source>
</evidence>
<feature type="domain" description="THO complex subunitTHOC2 C-terminal" evidence="6">
    <location>
        <begin position="824"/>
        <end position="1122"/>
    </location>
</feature>
<dbReference type="GO" id="GO:0006406">
    <property type="term" value="P:mRNA export from nucleus"/>
    <property type="evidence" value="ECO:0007669"/>
    <property type="project" value="InterPro"/>
</dbReference>
<evidence type="ECO:0000256" key="5">
    <source>
        <dbReference type="SAM" id="MobiDB-lite"/>
    </source>
</evidence>
<reference evidence="9" key="1">
    <citation type="submission" date="2022-08" db="EMBL/GenBank/DDBJ databases">
        <authorList>
            <person name="Kallberg Y."/>
            <person name="Tangrot J."/>
            <person name="Rosling A."/>
        </authorList>
    </citation>
    <scope>NUCLEOTIDE SEQUENCE</scope>
    <source>
        <strain evidence="9">Wild A</strain>
    </source>
</reference>
<evidence type="ECO:0000256" key="2">
    <source>
        <dbReference type="ARBA" id="ARBA00007857"/>
    </source>
</evidence>
<keyword evidence="4" id="KW-0539">Nucleus</keyword>
<feature type="domain" description="THO complex subunitTHOC2 N-terminal" evidence="7">
    <location>
        <begin position="519"/>
        <end position="593"/>
    </location>
</feature>
<dbReference type="InterPro" id="IPR040007">
    <property type="entry name" value="Tho2"/>
</dbReference>
<dbReference type="Pfam" id="PF11262">
    <property type="entry name" value="Tho2"/>
    <property type="match status" value="1"/>
</dbReference>
<evidence type="ECO:0000313" key="10">
    <source>
        <dbReference type="Proteomes" id="UP001153678"/>
    </source>
</evidence>
<feature type="compositionally biased region" description="Basic and acidic residues" evidence="5">
    <location>
        <begin position="1217"/>
        <end position="1248"/>
    </location>
</feature>
<dbReference type="InterPro" id="IPR021726">
    <property type="entry name" value="THO_THOC2_N"/>
</dbReference>
<feature type="region of interest" description="Disordered" evidence="5">
    <location>
        <begin position="1504"/>
        <end position="1528"/>
    </location>
</feature>
<sequence length="1528" mass="180120">MEDTLYQGISQVVQGKKPLNILDQLFSNPQSLSETDKDIILDTIWYIESTFQDENTEYRSRLANIVKYIFSKKIIDIKLFKTRLEVSLLGAANLVDEKLFNRRLVRINTAMLYKQQKYNLLREENEGYAKLICELAQHCDPEYIVETESALNERANSLLEQIKMLIGYFHLDPNRVLDLILDVFVVNVREHHEFFLRLLEISPWQPEPLPNSNKMDVDDQLFMWENDLGNPSCAQLLGTKYQRYEGDNMLSNVFESLYEVSALLIHRGLVNVGDLHPHIMINEITEEMEWKKKLEVQHRHELGLACALLSIGDLYHARYYIYQLPYIHPNIAKKVCEILHISIEPIYFSIAPNILEERKPPAFPGSWYLRWNDGIPMFNSMDELILERGRELLNLVSPFFNDDIILFTKILRLALRHLTISRSAPNIHQVETSWLDIIRSVILPSISMCETNPGVITDFWDVLCHYPYETRYGIYGEWKSESYNIHPILRDLKTSIIKQARGIMKRITDDNYRQKGREISKLATGNPAIVYSIALDQVQRYPNMITPVVEACRYLSDFAYDVLSYLMLEILASDKPRIKEDGINMVDWLQNISLFCGQICRKYEPIDLRSILQYVVNQLQLDNEVDLCVLSQLITNLSGIELSVIPSESDVVLMSGSDTLRKTRLYNININKNVRRSSARLAKTIIDTGFLTPLAFYIAQMCQKIPFPASDENNILSISSSSDLKQLGAKLDTVRNAYVQYMEFLALNVDMKDHHRSIPDTIELCNKYAVQPEYAFMLLRPKLNYLIKSYYETTMGAEEDNIIWQPALRDVIEQAQQIYPPHVWNGISPEFYTTFWQLSLYDLQFPAQEYQKAINETRSLLKTAEDKKRPQDIKKYTAILNALEEEYKQHPEHTTRIRQRLMREKDHWFSGQFSNRQDIITQFWQYCLFPRLIMSADNAVFCAKFIEEMHEIGTANFSTLTLYDRVFADQAQPVTFTCTEAEARNYGRFLQTCLKSLSVLHKDSNAYEERGKGRGIPGFQMKWSALNRQPSSIAETDLLQYEDFRRVYYKWHSKLLKAFEQGLLGIEYISVRNTIIVLSEIVLYFPAIETMGKKVESFVKNIADNEKRSDIKVLALSYLGKLRSMRKTWIPYKQFQTPKQTTSNAPNPTATHNSSTQNSSTPTNNTLTVQQNKATIQPERPSTPQPYRGNLSNVRDGHQSPRATARTNSPRRQIHPLPDKPMEIRNPMDVRNQLREKEREKERERERERIKEKKIDIHNEREKEKMIKKMEHEREREIKKIEHHERDKIGRDVRERNKIPEIPRGEIEKKDVRKPSKERQPGDDRMKRIEHHPRSKERELRDRDERMKEKEREKREERREDKREERREEKREDKRDKIKEKERERSREAEREREDRERERREREVERDRHRNGRRHPDDVSRRIRKPDHEMVQMRDERERLIAQGKKRDRTDRDRDEEPEITKKRVVERAGERIVERIPPEILPPISRPPVKLNRTAEHISELLVTGHYNPGMSKKPGGGDKHRRRNY</sequence>
<dbReference type="EMBL" id="CAMKVN010002537">
    <property type="protein sequence ID" value="CAI2181535.1"/>
    <property type="molecule type" value="Genomic_DNA"/>
</dbReference>
<evidence type="ECO:0000259" key="6">
    <source>
        <dbReference type="Pfam" id="PF11262"/>
    </source>
</evidence>